<reference evidence="9" key="1">
    <citation type="submission" date="2020-10" db="EMBL/GenBank/DDBJ databases">
        <authorList>
            <person name="Han B."/>
            <person name="Lu T."/>
            <person name="Zhao Q."/>
            <person name="Huang X."/>
            <person name="Zhao Y."/>
        </authorList>
    </citation>
    <scope>NUCLEOTIDE SEQUENCE</scope>
</reference>
<dbReference type="PANTHER" id="PTHR33603:SF1">
    <property type="entry name" value="RIBOSOMAL RNA LARGE SUBUNIT METHYLTRANSFERASE H"/>
    <property type="match status" value="1"/>
</dbReference>
<evidence type="ECO:0000256" key="5">
    <source>
        <dbReference type="ARBA" id="ARBA00022691"/>
    </source>
</evidence>
<keyword evidence="4" id="KW-0808">Transferase</keyword>
<accession>A0A811QZ33</accession>
<evidence type="ECO:0000256" key="1">
    <source>
        <dbReference type="ARBA" id="ARBA00004474"/>
    </source>
</evidence>
<dbReference type="SUPFAM" id="SSF75217">
    <property type="entry name" value="alpha/beta knot"/>
    <property type="match status" value="1"/>
</dbReference>
<proteinExistence type="inferred from homology"/>
<dbReference type="PANTHER" id="PTHR33603">
    <property type="entry name" value="METHYLTRANSFERASE"/>
    <property type="match status" value="1"/>
</dbReference>
<evidence type="ECO:0000256" key="6">
    <source>
        <dbReference type="ARBA" id="ARBA00022946"/>
    </source>
</evidence>
<dbReference type="InterPro" id="IPR006843">
    <property type="entry name" value="PAP/fibrillin_dom"/>
</dbReference>
<keyword evidence="10" id="KW-1185">Reference proteome</keyword>
<name>A0A811QZ33_9POAL</name>
<dbReference type="InterPro" id="IPR029026">
    <property type="entry name" value="tRNA_m1G_MTases_N"/>
</dbReference>
<sequence>MKMSASAAAASPALRFPSATPPLAPLRRPLRRRLPSVRCSLAAAPGVRAPPELVDSILSKVKGTDRGVLLPKDGHQEVADVTLQLGKYCIDEPVKSPLIFGEWEVVYCSVPTSPGGLYRTPLGRLIFKTDEMVQVVEAPDIVRNKVSFSVFGLEGAVSLKGKLNVLDSKWIQVIFEAPELKVARSLIFRTETVSRRQRMRPATSSDSASPPPFRLRDGSGSLSVAVHMRAQAILQQESKRVRVRPFTSWQEIQILGTIYESNAHAFVNGWKEEVSGTQLLVEEYKEKLGYYCDFEDTLIRSNPKLTSDVKVQVEAEDAAMMQQLKSDDFVVVLDENGKDAISEQIADLIGDAGNTGSSRLTFCIGGPYGLGVQVRERADATIRLSSLVLNHQVALIVLMEQLYRTWEMEESACMNLQLPAHSMDTVNKMKFCWVLYWLLGGYERLRASSCKQERPRAAFTKEYKLTATKVLQKRTAHLNILPREWLRSCMS</sequence>
<dbReference type="Pfam" id="PF04755">
    <property type="entry name" value="PAP_fibrillin"/>
    <property type="match status" value="1"/>
</dbReference>
<comment type="similarity">
    <text evidence="7">Belongs to the RNA methyltransferase RlmH family.</text>
</comment>
<organism evidence="9 10">
    <name type="scientific">Miscanthus lutarioriparius</name>
    <dbReference type="NCBI Taxonomy" id="422564"/>
    <lineage>
        <taxon>Eukaryota</taxon>
        <taxon>Viridiplantae</taxon>
        <taxon>Streptophyta</taxon>
        <taxon>Embryophyta</taxon>
        <taxon>Tracheophyta</taxon>
        <taxon>Spermatophyta</taxon>
        <taxon>Magnoliopsida</taxon>
        <taxon>Liliopsida</taxon>
        <taxon>Poales</taxon>
        <taxon>Poaceae</taxon>
        <taxon>PACMAD clade</taxon>
        <taxon>Panicoideae</taxon>
        <taxon>Andropogonodae</taxon>
        <taxon>Andropogoneae</taxon>
        <taxon>Saccharinae</taxon>
        <taxon>Miscanthus</taxon>
    </lineage>
</organism>
<evidence type="ECO:0000256" key="3">
    <source>
        <dbReference type="ARBA" id="ARBA00022640"/>
    </source>
</evidence>
<keyword evidence="5" id="KW-0949">S-adenosyl-L-methionine</keyword>
<dbReference type="GO" id="GO:0006364">
    <property type="term" value="P:rRNA processing"/>
    <property type="evidence" value="ECO:0007669"/>
    <property type="project" value="InterPro"/>
</dbReference>
<evidence type="ECO:0000313" key="10">
    <source>
        <dbReference type="Proteomes" id="UP000604825"/>
    </source>
</evidence>
<evidence type="ECO:0000256" key="2">
    <source>
        <dbReference type="ARBA" id="ARBA00022603"/>
    </source>
</evidence>
<evidence type="ECO:0000256" key="7">
    <source>
        <dbReference type="ARBA" id="ARBA00038303"/>
    </source>
</evidence>
<protein>
    <recommendedName>
        <fullName evidence="8">Plastid lipid-associated protein/fibrillin conserved domain-containing protein</fullName>
    </recommendedName>
</protein>
<keyword evidence="6" id="KW-0809">Transit peptide</keyword>
<keyword evidence="3" id="KW-0934">Plastid</keyword>
<evidence type="ECO:0000256" key="4">
    <source>
        <dbReference type="ARBA" id="ARBA00022679"/>
    </source>
</evidence>
<evidence type="ECO:0000259" key="8">
    <source>
        <dbReference type="Pfam" id="PF04755"/>
    </source>
</evidence>
<dbReference type="Pfam" id="PF02590">
    <property type="entry name" value="SPOUT_MTase"/>
    <property type="match status" value="1"/>
</dbReference>
<dbReference type="GO" id="GO:0008168">
    <property type="term" value="F:methyltransferase activity"/>
    <property type="evidence" value="ECO:0007669"/>
    <property type="project" value="UniProtKB-KW"/>
</dbReference>
<dbReference type="AlphaFoldDB" id="A0A811QZ33"/>
<keyword evidence="2" id="KW-0489">Methyltransferase</keyword>
<dbReference type="Proteomes" id="UP000604825">
    <property type="component" value="Unassembled WGS sequence"/>
</dbReference>
<gene>
    <name evidence="9" type="ORF">NCGR_LOCUS45741</name>
</gene>
<dbReference type="Gene3D" id="3.40.1280.10">
    <property type="match status" value="1"/>
</dbReference>
<dbReference type="EMBL" id="CAJGYO010000012">
    <property type="protein sequence ID" value="CAD6262393.1"/>
    <property type="molecule type" value="Genomic_DNA"/>
</dbReference>
<evidence type="ECO:0000313" key="9">
    <source>
        <dbReference type="EMBL" id="CAD6262393.1"/>
    </source>
</evidence>
<comment type="caution">
    <text evidence="9">The sequence shown here is derived from an EMBL/GenBank/DDBJ whole genome shotgun (WGS) entry which is preliminary data.</text>
</comment>
<dbReference type="CDD" id="cd18081">
    <property type="entry name" value="RlmH-like"/>
    <property type="match status" value="1"/>
</dbReference>
<dbReference type="OrthoDB" id="429744at2759"/>
<dbReference type="InterPro" id="IPR003742">
    <property type="entry name" value="RlmH-like"/>
</dbReference>
<dbReference type="GO" id="GO:0009536">
    <property type="term" value="C:plastid"/>
    <property type="evidence" value="ECO:0007669"/>
    <property type="project" value="UniProtKB-SubCell"/>
</dbReference>
<dbReference type="GO" id="GO:0032259">
    <property type="term" value="P:methylation"/>
    <property type="evidence" value="ECO:0007669"/>
    <property type="project" value="UniProtKB-KW"/>
</dbReference>
<feature type="domain" description="Plastid lipid-associated protein/fibrillin conserved" evidence="8">
    <location>
        <begin position="55"/>
        <end position="188"/>
    </location>
</feature>
<dbReference type="InterPro" id="IPR029028">
    <property type="entry name" value="Alpha/beta_knot_MTases"/>
</dbReference>
<comment type="subcellular location">
    <subcellularLocation>
        <location evidence="1">Plastid</location>
    </subcellularLocation>
</comment>